<dbReference type="Proteomes" id="UP000601435">
    <property type="component" value="Unassembled WGS sequence"/>
</dbReference>
<reference evidence="1" key="1">
    <citation type="submission" date="2021-02" db="EMBL/GenBank/DDBJ databases">
        <authorList>
            <person name="Dougan E. K."/>
            <person name="Rhodes N."/>
            <person name="Thang M."/>
            <person name="Chan C."/>
        </authorList>
    </citation>
    <scope>NUCLEOTIDE SEQUENCE</scope>
</reference>
<accession>A0A812ZZA4</accession>
<keyword evidence="2" id="KW-1185">Reference proteome</keyword>
<evidence type="ECO:0000313" key="2">
    <source>
        <dbReference type="Proteomes" id="UP000601435"/>
    </source>
</evidence>
<gene>
    <name evidence="1" type="ORF">SNEC2469_LOCUS25896</name>
</gene>
<dbReference type="OrthoDB" id="10269836at2759"/>
<proteinExistence type="predicted"/>
<protein>
    <submittedName>
        <fullName evidence="1">Uncharacterized protein</fullName>
    </submittedName>
</protein>
<organism evidence="1 2">
    <name type="scientific">Symbiodinium necroappetens</name>
    <dbReference type="NCBI Taxonomy" id="1628268"/>
    <lineage>
        <taxon>Eukaryota</taxon>
        <taxon>Sar</taxon>
        <taxon>Alveolata</taxon>
        <taxon>Dinophyceae</taxon>
        <taxon>Suessiales</taxon>
        <taxon>Symbiodiniaceae</taxon>
        <taxon>Symbiodinium</taxon>
    </lineage>
</organism>
<name>A0A812ZZA4_9DINO</name>
<dbReference type="AlphaFoldDB" id="A0A812ZZA4"/>
<sequence length="58" mass="6635">MFSFTSPAPGTFQSSWHLQTYPQLFEPIAELAMNGSATISDVHWERRQALQAHMVKEQ</sequence>
<evidence type="ECO:0000313" key="1">
    <source>
        <dbReference type="EMBL" id="CAE7844654.1"/>
    </source>
</evidence>
<dbReference type="EMBL" id="CAJNJA010051745">
    <property type="protein sequence ID" value="CAE7844654.1"/>
    <property type="molecule type" value="Genomic_DNA"/>
</dbReference>
<comment type="caution">
    <text evidence="1">The sequence shown here is derived from an EMBL/GenBank/DDBJ whole genome shotgun (WGS) entry which is preliminary data.</text>
</comment>
<feature type="non-terminal residue" evidence="1">
    <location>
        <position position="58"/>
    </location>
</feature>